<evidence type="ECO:0000313" key="2">
    <source>
        <dbReference type="EMBL" id="OCH96514.1"/>
    </source>
</evidence>
<sequence length="296" mass="32756">MTGSSSASGSNKQRAASTVSTTNEVVELLSSDEESRPIKRARKDLYAASSSRPEQPPAKSDPRLSDENSLDYTSGYSADEEDVDPRVKEPIRKLQLQSIGEPDVESLRKIRDSLSASARIPASTKVLKTLRGSIRPSHSSRLSAPCPNQKPRSTSYAGELFYWEKFKYLRVQAPPVRQHDVHSRDSRGTRDRFRSIFGLTEQSLIHHSPGAINKVVQHNGCILAASAVSTGMYDEQPDAYNSDGALMYWNGKSALILHGHEDNPNSNNAASNKYYTVNDVQFDPLRPKSRGPLEQI</sequence>
<organism evidence="2 3">
    <name type="scientific">Obba rivulosa</name>
    <dbReference type="NCBI Taxonomy" id="1052685"/>
    <lineage>
        <taxon>Eukaryota</taxon>
        <taxon>Fungi</taxon>
        <taxon>Dikarya</taxon>
        <taxon>Basidiomycota</taxon>
        <taxon>Agaricomycotina</taxon>
        <taxon>Agaricomycetes</taxon>
        <taxon>Polyporales</taxon>
        <taxon>Gelatoporiaceae</taxon>
        <taxon>Obba</taxon>
    </lineage>
</organism>
<dbReference type="Proteomes" id="UP000250043">
    <property type="component" value="Unassembled WGS sequence"/>
</dbReference>
<feature type="region of interest" description="Disordered" evidence="1">
    <location>
        <begin position="132"/>
        <end position="151"/>
    </location>
</feature>
<evidence type="ECO:0000313" key="3">
    <source>
        <dbReference type="Proteomes" id="UP000250043"/>
    </source>
</evidence>
<gene>
    <name evidence="2" type="ORF">OBBRIDRAFT_7484</name>
</gene>
<dbReference type="EMBL" id="KV722330">
    <property type="protein sequence ID" value="OCH96514.1"/>
    <property type="molecule type" value="Genomic_DNA"/>
</dbReference>
<accession>A0A8E2DV04</accession>
<proteinExistence type="predicted"/>
<name>A0A8E2DV04_9APHY</name>
<feature type="compositionally biased region" description="Polar residues" evidence="1">
    <location>
        <begin position="1"/>
        <end position="23"/>
    </location>
</feature>
<reference evidence="2 3" key="1">
    <citation type="submission" date="2016-07" db="EMBL/GenBank/DDBJ databases">
        <title>Draft genome of the white-rot fungus Obba rivulosa 3A-2.</title>
        <authorList>
            <consortium name="DOE Joint Genome Institute"/>
            <person name="Miettinen O."/>
            <person name="Riley R."/>
            <person name="Acob R."/>
            <person name="Barry K."/>
            <person name="Cullen D."/>
            <person name="De Vries R."/>
            <person name="Hainaut M."/>
            <person name="Hatakka A."/>
            <person name="Henrissat B."/>
            <person name="Hilden K."/>
            <person name="Kuo R."/>
            <person name="Labutti K."/>
            <person name="Lipzen A."/>
            <person name="Makela M.R."/>
            <person name="Sandor L."/>
            <person name="Spatafora J.W."/>
            <person name="Grigoriev I.V."/>
            <person name="Hibbett D.S."/>
        </authorList>
    </citation>
    <scope>NUCLEOTIDE SEQUENCE [LARGE SCALE GENOMIC DNA]</scope>
    <source>
        <strain evidence="2 3">3A-2</strain>
    </source>
</reference>
<protein>
    <submittedName>
        <fullName evidence="2">Uncharacterized protein</fullName>
    </submittedName>
</protein>
<dbReference type="OrthoDB" id="10248252at2759"/>
<feature type="region of interest" description="Disordered" evidence="1">
    <location>
        <begin position="1"/>
        <end position="86"/>
    </location>
</feature>
<dbReference type="AlphaFoldDB" id="A0A8E2DV04"/>
<keyword evidence="3" id="KW-1185">Reference proteome</keyword>
<evidence type="ECO:0000256" key="1">
    <source>
        <dbReference type="SAM" id="MobiDB-lite"/>
    </source>
</evidence>